<dbReference type="PANTHER" id="PTHR47160:SF5">
    <property type="entry name" value="MULE TRANSPOSASE DOMAIN-CONTAINING PROTEIN"/>
    <property type="match status" value="1"/>
</dbReference>
<dbReference type="OMA" id="SEXNSAS"/>
<protein>
    <recommendedName>
        <fullName evidence="2">MULE transposase domain-containing protein</fullName>
    </recommendedName>
</protein>
<dbReference type="GeneID" id="20657972"/>
<keyword evidence="4" id="KW-1185">Reference proteome</keyword>
<evidence type="ECO:0000256" key="1">
    <source>
        <dbReference type="SAM" id="MobiDB-lite"/>
    </source>
</evidence>
<dbReference type="Proteomes" id="UP000002640">
    <property type="component" value="Unassembled WGS sequence"/>
</dbReference>
<feature type="region of interest" description="Disordered" evidence="1">
    <location>
        <begin position="1"/>
        <end position="30"/>
    </location>
</feature>
<dbReference type="InParanoid" id="G4ZHM1"/>
<reference evidence="3 4" key="1">
    <citation type="journal article" date="2006" name="Science">
        <title>Phytophthora genome sequences uncover evolutionary origins and mechanisms of pathogenesis.</title>
        <authorList>
            <person name="Tyler B.M."/>
            <person name="Tripathy S."/>
            <person name="Zhang X."/>
            <person name="Dehal P."/>
            <person name="Jiang R.H."/>
            <person name="Aerts A."/>
            <person name="Arredondo F.D."/>
            <person name="Baxter L."/>
            <person name="Bensasson D."/>
            <person name="Beynon J.L."/>
            <person name="Chapman J."/>
            <person name="Damasceno C.M."/>
            <person name="Dorrance A.E."/>
            <person name="Dou D."/>
            <person name="Dickerman A.W."/>
            <person name="Dubchak I.L."/>
            <person name="Garbelotto M."/>
            <person name="Gijzen M."/>
            <person name="Gordon S.G."/>
            <person name="Govers F."/>
            <person name="Grunwald N.J."/>
            <person name="Huang W."/>
            <person name="Ivors K.L."/>
            <person name="Jones R.W."/>
            <person name="Kamoun S."/>
            <person name="Krampis K."/>
            <person name="Lamour K.H."/>
            <person name="Lee M.K."/>
            <person name="McDonald W.H."/>
            <person name="Medina M."/>
            <person name="Meijer H.J."/>
            <person name="Nordberg E.K."/>
            <person name="Maclean D.J."/>
            <person name="Ospina-Giraldo M.D."/>
            <person name="Morris P.F."/>
            <person name="Phuntumart V."/>
            <person name="Putnam N.H."/>
            <person name="Rash S."/>
            <person name="Rose J.K."/>
            <person name="Sakihama Y."/>
            <person name="Salamov A.A."/>
            <person name="Savidor A."/>
            <person name="Scheuring C.F."/>
            <person name="Smith B.M."/>
            <person name="Sobral B.W."/>
            <person name="Terry A."/>
            <person name="Torto-Alalibo T.A."/>
            <person name="Win J."/>
            <person name="Xu Z."/>
            <person name="Zhang H."/>
            <person name="Grigoriev I.V."/>
            <person name="Rokhsar D.S."/>
            <person name="Boore J.L."/>
        </authorList>
    </citation>
    <scope>NUCLEOTIDE SEQUENCE [LARGE SCALE GENOMIC DNA]</scope>
    <source>
        <strain evidence="3 4">P6497</strain>
    </source>
</reference>
<evidence type="ECO:0000313" key="3">
    <source>
        <dbReference type="EMBL" id="EGZ18676.1"/>
    </source>
</evidence>
<dbReference type="Pfam" id="PF10551">
    <property type="entry name" value="MULE"/>
    <property type="match status" value="1"/>
</dbReference>
<organism evidence="3 4">
    <name type="scientific">Phytophthora sojae (strain P6497)</name>
    <name type="common">Soybean stem and root rot agent</name>
    <name type="synonym">Phytophthora megasperma f. sp. glycines</name>
    <dbReference type="NCBI Taxonomy" id="1094619"/>
    <lineage>
        <taxon>Eukaryota</taxon>
        <taxon>Sar</taxon>
        <taxon>Stramenopiles</taxon>
        <taxon>Oomycota</taxon>
        <taxon>Peronosporomycetes</taxon>
        <taxon>Peronosporales</taxon>
        <taxon>Peronosporaceae</taxon>
        <taxon>Phytophthora</taxon>
    </lineage>
</organism>
<evidence type="ECO:0000313" key="4">
    <source>
        <dbReference type="Proteomes" id="UP000002640"/>
    </source>
</evidence>
<dbReference type="KEGG" id="psoj:PHYSODRAFT_501434"/>
<name>G4ZHM1_PHYSP</name>
<dbReference type="PANTHER" id="PTHR47160">
    <property type="entry name" value="PUTATIVE-RELATED"/>
    <property type="match status" value="1"/>
</dbReference>
<feature type="non-terminal residue" evidence="3">
    <location>
        <position position="323"/>
    </location>
</feature>
<feature type="compositionally biased region" description="Low complexity" evidence="1">
    <location>
        <begin position="8"/>
        <end position="22"/>
    </location>
</feature>
<proteinExistence type="predicted"/>
<dbReference type="EMBL" id="JH159154">
    <property type="protein sequence ID" value="EGZ18676.1"/>
    <property type="molecule type" value="Genomic_DNA"/>
</dbReference>
<dbReference type="InterPro" id="IPR018289">
    <property type="entry name" value="MULE_transposase_dom"/>
</dbReference>
<dbReference type="RefSeq" id="XP_009527734.1">
    <property type="nucleotide sequence ID" value="XM_009529439.1"/>
</dbReference>
<feature type="domain" description="MULE transposase" evidence="2">
    <location>
        <begin position="222"/>
        <end position="317"/>
    </location>
</feature>
<evidence type="ECO:0000259" key="2">
    <source>
        <dbReference type="Pfam" id="PF10551"/>
    </source>
</evidence>
<sequence>MQTPAQSLPGTTGPPGNVGPLGSAIPGRTRGSVRQEVSTCYFRGYKYTRAWASSRKISYRCSHWRQGCPGTMAFFIGTMGYTAHPHTCRNVDAAGTSLVDVSSAMKDRVDTLAIEPVALPARRIWDAVRSEFYGADNEHVVRGLSEPQVLRRVNQARSQHFSGDVHGAIEIPPLSTALNEAVSFFQFHYVTVNRENLSKPTRLIGWAHSSLINLLRYNGTTIFVDGTFRCVPPGYKQCVIFMVHDRASGLYVPVYYVLSTSRSGDSFWDMVHFVVQSTDQQLEPAEVVCDFESALIDAVQTQFPNAIVIGCLFHLKQALRRAM</sequence>
<dbReference type="AlphaFoldDB" id="G4ZHM1"/>
<gene>
    <name evidence="3" type="ORF">PHYSODRAFT_501434</name>
</gene>
<accession>G4ZHM1</accession>